<dbReference type="Proteomes" id="UP000030747">
    <property type="component" value="Unassembled WGS sequence"/>
</dbReference>
<accession>U6KVK1</accession>
<evidence type="ECO:0000313" key="3">
    <source>
        <dbReference type="Proteomes" id="UP000030747"/>
    </source>
</evidence>
<name>U6KVK1_EIMTE</name>
<feature type="compositionally biased region" description="Polar residues" evidence="1">
    <location>
        <begin position="23"/>
        <end position="34"/>
    </location>
</feature>
<dbReference type="GeneID" id="25251356"/>
<reference evidence="2" key="2">
    <citation type="submission" date="2013-10" db="EMBL/GenBank/DDBJ databases">
        <authorList>
            <person name="Aslett M."/>
        </authorList>
    </citation>
    <scope>NUCLEOTIDE SEQUENCE [LARGE SCALE GENOMIC DNA]</scope>
    <source>
        <strain evidence="2">Houghton</strain>
    </source>
</reference>
<dbReference type="VEuPathDB" id="ToxoDB:ETH_00010805"/>
<evidence type="ECO:0000256" key="1">
    <source>
        <dbReference type="SAM" id="MobiDB-lite"/>
    </source>
</evidence>
<dbReference type="RefSeq" id="XP_013232736.1">
    <property type="nucleotide sequence ID" value="XM_013377282.1"/>
</dbReference>
<feature type="compositionally biased region" description="Basic and acidic residues" evidence="1">
    <location>
        <begin position="66"/>
        <end position="81"/>
    </location>
</feature>
<dbReference type="AlphaFoldDB" id="U6KVK1"/>
<dbReference type="OrthoDB" id="2431547at2759"/>
<protein>
    <submittedName>
        <fullName evidence="2">Uncharacterized protein</fullName>
    </submittedName>
</protein>
<sequence length="115" mass="12241">MMYPVATGPNAIPVSLEWGNQLLSTAERTNTSNGHAEGTQPLSETRWESGSAPILSGEAPEATTDSSRKPAEATEDGCRSDATEIVPHWWRETCTKESFDQGSIVLCGCDGGASR</sequence>
<dbReference type="VEuPathDB" id="ToxoDB:ETH2_1580800"/>
<gene>
    <name evidence="2" type="ORF">ETH_00010805</name>
</gene>
<keyword evidence="3" id="KW-1185">Reference proteome</keyword>
<organism evidence="2 3">
    <name type="scientific">Eimeria tenella</name>
    <name type="common">Coccidian parasite</name>
    <dbReference type="NCBI Taxonomy" id="5802"/>
    <lineage>
        <taxon>Eukaryota</taxon>
        <taxon>Sar</taxon>
        <taxon>Alveolata</taxon>
        <taxon>Apicomplexa</taxon>
        <taxon>Conoidasida</taxon>
        <taxon>Coccidia</taxon>
        <taxon>Eucoccidiorida</taxon>
        <taxon>Eimeriorina</taxon>
        <taxon>Eimeriidae</taxon>
        <taxon>Eimeria</taxon>
    </lineage>
</organism>
<reference evidence="2" key="1">
    <citation type="submission" date="2013-10" db="EMBL/GenBank/DDBJ databases">
        <title>Genomic analysis of the causative agents of coccidiosis in chickens.</title>
        <authorList>
            <person name="Reid A.J."/>
            <person name="Blake D."/>
            <person name="Billington K."/>
            <person name="Browne H."/>
            <person name="Dunn M."/>
            <person name="Hung S."/>
            <person name="Kawahara F."/>
            <person name="Miranda-Saavedra D."/>
            <person name="Mourier T."/>
            <person name="Nagra H."/>
            <person name="Otto T.D."/>
            <person name="Rawlings N."/>
            <person name="Sanchez A."/>
            <person name="Sanders M."/>
            <person name="Subramaniam C."/>
            <person name="Tay Y."/>
            <person name="Dear P."/>
            <person name="Doerig C."/>
            <person name="Gruber A."/>
            <person name="Parkinson J."/>
            <person name="Shirley M."/>
            <person name="Wan K.L."/>
            <person name="Berriman M."/>
            <person name="Tomley F."/>
            <person name="Pain A."/>
        </authorList>
    </citation>
    <scope>NUCLEOTIDE SEQUENCE [LARGE SCALE GENOMIC DNA]</scope>
    <source>
        <strain evidence="2">Houghton</strain>
    </source>
</reference>
<feature type="region of interest" description="Disordered" evidence="1">
    <location>
        <begin position="23"/>
        <end position="81"/>
    </location>
</feature>
<dbReference type="EMBL" id="HG675688">
    <property type="protein sequence ID" value="CDJ41986.1"/>
    <property type="molecule type" value="Genomic_DNA"/>
</dbReference>
<proteinExistence type="predicted"/>
<evidence type="ECO:0000313" key="2">
    <source>
        <dbReference type="EMBL" id="CDJ41986.1"/>
    </source>
</evidence>